<dbReference type="Proteomes" id="UP000007798">
    <property type="component" value="Unassembled WGS sequence"/>
</dbReference>
<proteinExistence type="predicted"/>
<feature type="region of interest" description="Disordered" evidence="1">
    <location>
        <begin position="18"/>
        <end position="73"/>
    </location>
</feature>
<dbReference type="AlphaFoldDB" id="A0A0Q9WZN5"/>
<reference evidence="2 3" key="1">
    <citation type="journal article" date="2007" name="Nature">
        <title>Evolution of genes and genomes on the Drosophila phylogeny.</title>
        <authorList>
            <consortium name="Drosophila 12 Genomes Consortium"/>
            <person name="Clark A.G."/>
            <person name="Eisen M.B."/>
            <person name="Smith D.R."/>
            <person name="Bergman C.M."/>
            <person name="Oliver B."/>
            <person name="Markow T.A."/>
            <person name="Kaufman T.C."/>
            <person name="Kellis M."/>
            <person name="Gelbart W."/>
            <person name="Iyer V.N."/>
            <person name="Pollard D.A."/>
            <person name="Sackton T.B."/>
            <person name="Larracuente A.M."/>
            <person name="Singh N.D."/>
            <person name="Abad J.P."/>
            <person name="Abt D.N."/>
            <person name="Adryan B."/>
            <person name="Aguade M."/>
            <person name="Akashi H."/>
            <person name="Anderson W.W."/>
            <person name="Aquadro C.F."/>
            <person name="Ardell D.H."/>
            <person name="Arguello R."/>
            <person name="Artieri C.G."/>
            <person name="Barbash D.A."/>
            <person name="Barker D."/>
            <person name="Barsanti P."/>
            <person name="Batterham P."/>
            <person name="Batzoglou S."/>
            <person name="Begun D."/>
            <person name="Bhutkar A."/>
            <person name="Blanco E."/>
            <person name="Bosak S.A."/>
            <person name="Bradley R.K."/>
            <person name="Brand A.D."/>
            <person name="Brent M.R."/>
            <person name="Brooks A.N."/>
            <person name="Brown R.H."/>
            <person name="Butlin R.K."/>
            <person name="Caggese C."/>
            <person name="Calvi B.R."/>
            <person name="Bernardo de Carvalho A."/>
            <person name="Caspi A."/>
            <person name="Castrezana S."/>
            <person name="Celniker S.E."/>
            <person name="Chang J.L."/>
            <person name="Chapple C."/>
            <person name="Chatterji S."/>
            <person name="Chinwalla A."/>
            <person name="Civetta A."/>
            <person name="Clifton S.W."/>
            <person name="Comeron J.M."/>
            <person name="Costello J.C."/>
            <person name="Coyne J.A."/>
            <person name="Daub J."/>
            <person name="David R.G."/>
            <person name="Delcher A.L."/>
            <person name="Delehaunty K."/>
            <person name="Do C.B."/>
            <person name="Ebling H."/>
            <person name="Edwards K."/>
            <person name="Eickbush T."/>
            <person name="Evans J.D."/>
            <person name="Filipski A."/>
            <person name="Findeiss S."/>
            <person name="Freyhult E."/>
            <person name="Fulton L."/>
            <person name="Fulton R."/>
            <person name="Garcia A.C."/>
            <person name="Gardiner A."/>
            <person name="Garfield D.A."/>
            <person name="Garvin B.E."/>
            <person name="Gibson G."/>
            <person name="Gilbert D."/>
            <person name="Gnerre S."/>
            <person name="Godfrey J."/>
            <person name="Good R."/>
            <person name="Gotea V."/>
            <person name="Gravely B."/>
            <person name="Greenberg A.J."/>
            <person name="Griffiths-Jones S."/>
            <person name="Gross S."/>
            <person name="Guigo R."/>
            <person name="Gustafson E.A."/>
            <person name="Haerty W."/>
            <person name="Hahn M.W."/>
            <person name="Halligan D.L."/>
            <person name="Halpern A.L."/>
            <person name="Halter G.M."/>
            <person name="Han M.V."/>
            <person name="Heger A."/>
            <person name="Hillier L."/>
            <person name="Hinrichs A.S."/>
            <person name="Holmes I."/>
            <person name="Hoskins R.A."/>
            <person name="Hubisz M.J."/>
            <person name="Hultmark D."/>
            <person name="Huntley M.A."/>
            <person name="Jaffe D.B."/>
            <person name="Jagadeeshan S."/>
            <person name="Jeck W.R."/>
            <person name="Johnson J."/>
            <person name="Jones C.D."/>
            <person name="Jordan W.C."/>
            <person name="Karpen G.H."/>
            <person name="Kataoka E."/>
            <person name="Keightley P.D."/>
            <person name="Kheradpour P."/>
            <person name="Kirkness E.F."/>
            <person name="Koerich L.B."/>
            <person name="Kristiansen K."/>
            <person name="Kudrna D."/>
            <person name="Kulathinal R.J."/>
            <person name="Kumar S."/>
            <person name="Kwok R."/>
            <person name="Lander E."/>
            <person name="Langley C.H."/>
            <person name="Lapoint R."/>
            <person name="Lazzaro B.P."/>
            <person name="Lee S.J."/>
            <person name="Levesque L."/>
            <person name="Li R."/>
            <person name="Lin C.F."/>
            <person name="Lin M.F."/>
            <person name="Lindblad-Toh K."/>
            <person name="Llopart A."/>
            <person name="Long M."/>
            <person name="Low L."/>
            <person name="Lozovsky E."/>
            <person name="Lu J."/>
            <person name="Luo M."/>
            <person name="Machado C.A."/>
            <person name="Makalowski W."/>
            <person name="Marzo M."/>
            <person name="Matsuda M."/>
            <person name="Matzkin L."/>
            <person name="McAllister B."/>
            <person name="McBride C.S."/>
            <person name="McKernan B."/>
            <person name="McKernan K."/>
            <person name="Mendez-Lago M."/>
            <person name="Minx P."/>
            <person name="Mollenhauer M.U."/>
            <person name="Montooth K."/>
            <person name="Mount S.M."/>
            <person name="Mu X."/>
            <person name="Myers E."/>
            <person name="Negre B."/>
            <person name="Newfeld S."/>
            <person name="Nielsen R."/>
            <person name="Noor M.A."/>
            <person name="O'Grady P."/>
            <person name="Pachter L."/>
            <person name="Papaceit M."/>
            <person name="Parisi M.J."/>
            <person name="Parisi M."/>
            <person name="Parts L."/>
            <person name="Pedersen J.S."/>
            <person name="Pesole G."/>
            <person name="Phillippy A.M."/>
            <person name="Ponting C.P."/>
            <person name="Pop M."/>
            <person name="Porcelli D."/>
            <person name="Powell J.R."/>
            <person name="Prohaska S."/>
            <person name="Pruitt K."/>
            <person name="Puig M."/>
            <person name="Quesneville H."/>
            <person name="Ram K.R."/>
            <person name="Rand D."/>
            <person name="Rasmussen M.D."/>
            <person name="Reed L.K."/>
            <person name="Reenan R."/>
            <person name="Reily A."/>
            <person name="Remington K.A."/>
            <person name="Rieger T.T."/>
            <person name="Ritchie M.G."/>
            <person name="Robin C."/>
            <person name="Rogers Y.H."/>
            <person name="Rohde C."/>
            <person name="Rozas J."/>
            <person name="Rubenfield M.J."/>
            <person name="Ruiz A."/>
            <person name="Russo S."/>
            <person name="Salzberg S.L."/>
            <person name="Sanchez-Gracia A."/>
            <person name="Saranga D.J."/>
            <person name="Sato H."/>
            <person name="Schaeffer S.W."/>
            <person name="Schatz M.C."/>
            <person name="Schlenke T."/>
            <person name="Schwartz R."/>
            <person name="Segarra C."/>
            <person name="Singh R.S."/>
            <person name="Sirot L."/>
            <person name="Sirota M."/>
            <person name="Sisneros N.B."/>
            <person name="Smith C.D."/>
            <person name="Smith T.F."/>
            <person name="Spieth J."/>
            <person name="Stage D.E."/>
            <person name="Stark A."/>
            <person name="Stephan W."/>
            <person name="Strausberg R.L."/>
            <person name="Strempel S."/>
            <person name="Sturgill D."/>
            <person name="Sutton G."/>
            <person name="Sutton G.G."/>
            <person name="Tao W."/>
            <person name="Teichmann S."/>
            <person name="Tobari Y.N."/>
            <person name="Tomimura Y."/>
            <person name="Tsolas J.M."/>
            <person name="Valente V.L."/>
            <person name="Venter E."/>
            <person name="Venter J.C."/>
            <person name="Vicario S."/>
            <person name="Vieira F.G."/>
            <person name="Vilella A.J."/>
            <person name="Villasante A."/>
            <person name="Walenz B."/>
            <person name="Wang J."/>
            <person name="Wasserman M."/>
            <person name="Watts T."/>
            <person name="Wilson D."/>
            <person name="Wilson R.K."/>
            <person name="Wing R.A."/>
            <person name="Wolfner M.F."/>
            <person name="Wong A."/>
            <person name="Wong G.K."/>
            <person name="Wu C.I."/>
            <person name="Wu G."/>
            <person name="Yamamoto D."/>
            <person name="Yang H.P."/>
            <person name="Yang S.P."/>
            <person name="Yorke J.A."/>
            <person name="Yoshida K."/>
            <person name="Zdobnov E."/>
            <person name="Zhang P."/>
            <person name="Zhang Y."/>
            <person name="Zimin A.V."/>
            <person name="Baldwin J."/>
            <person name="Abdouelleil A."/>
            <person name="Abdulkadir J."/>
            <person name="Abebe A."/>
            <person name="Abera B."/>
            <person name="Abreu J."/>
            <person name="Acer S.C."/>
            <person name="Aftuck L."/>
            <person name="Alexander A."/>
            <person name="An P."/>
            <person name="Anderson E."/>
            <person name="Anderson S."/>
            <person name="Arachi H."/>
            <person name="Azer M."/>
            <person name="Bachantsang P."/>
            <person name="Barry A."/>
            <person name="Bayul T."/>
            <person name="Berlin A."/>
            <person name="Bessette D."/>
            <person name="Bloom T."/>
            <person name="Blye J."/>
            <person name="Boguslavskiy L."/>
            <person name="Bonnet C."/>
            <person name="Boukhgalter B."/>
            <person name="Bourzgui I."/>
            <person name="Brown A."/>
            <person name="Cahill P."/>
            <person name="Channer S."/>
            <person name="Cheshatsang Y."/>
            <person name="Chuda L."/>
            <person name="Citroen M."/>
            <person name="Collymore A."/>
            <person name="Cooke P."/>
            <person name="Costello M."/>
            <person name="D'Aco K."/>
            <person name="Daza R."/>
            <person name="De Haan G."/>
            <person name="DeGray S."/>
            <person name="DeMaso C."/>
            <person name="Dhargay N."/>
            <person name="Dooley K."/>
            <person name="Dooley E."/>
            <person name="Doricent M."/>
            <person name="Dorje P."/>
            <person name="Dorjee K."/>
            <person name="Dupes A."/>
            <person name="Elong R."/>
            <person name="Falk J."/>
            <person name="Farina A."/>
            <person name="Faro S."/>
            <person name="Ferguson D."/>
            <person name="Fisher S."/>
            <person name="Foley C.D."/>
            <person name="Franke A."/>
            <person name="Friedrich D."/>
            <person name="Gadbois L."/>
            <person name="Gearin G."/>
            <person name="Gearin C.R."/>
            <person name="Giannoukos G."/>
            <person name="Goode T."/>
            <person name="Graham J."/>
            <person name="Grandbois E."/>
            <person name="Grewal S."/>
            <person name="Gyaltsen K."/>
            <person name="Hafez N."/>
            <person name="Hagos B."/>
            <person name="Hall J."/>
            <person name="Henson C."/>
            <person name="Hollinger A."/>
            <person name="Honan T."/>
            <person name="Huard M.D."/>
            <person name="Hughes L."/>
            <person name="Hurhula B."/>
            <person name="Husby M.E."/>
            <person name="Kamat A."/>
            <person name="Kanga B."/>
            <person name="Kashin S."/>
            <person name="Khazanovich D."/>
            <person name="Kisner P."/>
            <person name="Lance K."/>
            <person name="Lara M."/>
            <person name="Lee W."/>
            <person name="Lennon N."/>
            <person name="Letendre F."/>
            <person name="LeVine R."/>
            <person name="Lipovsky A."/>
            <person name="Liu X."/>
            <person name="Liu J."/>
            <person name="Liu S."/>
            <person name="Lokyitsang T."/>
            <person name="Lokyitsang Y."/>
            <person name="Lubonja R."/>
            <person name="Lui A."/>
            <person name="MacDonald P."/>
            <person name="Magnisalis V."/>
            <person name="Maru K."/>
            <person name="Matthews C."/>
            <person name="McCusker W."/>
            <person name="McDonough S."/>
            <person name="Mehta T."/>
            <person name="Meldrim J."/>
            <person name="Meneus L."/>
            <person name="Mihai O."/>
            <person name="Mihalev A."/>
            <person name="Mihova T."/>
            <person name="Mittelman R."/>
            <person name="Mlenga V."/>
            <person name="Montmayeur A."/>
            <person name="Mulrain L."/>
            <person name="Navidi A."/>
            <person name="Naylor J."/>
            <person name="Negash T."/>
            <person name="Nguyen T."/>
            <person name="Nguyen N."/>
            <person name="Nicol R."/>
            <person name="Norbu C."/>
            <person name="Norbu N."/>
            <person name="Novod N."/>
            <person name="O'Neill B."/>
            <person name="Osman S."/>
            <person name="Markiewicz E."/>
            <person name="Oyono O.L."/>
            <person name="Patti C."/>
            <person name="Phunkhang P."/>
            <person name="Pierre F."/>
            <person name="Priest M."/>
            <person name="Raghuraman S."/>
            <person name="Rege F."/>
            <person name="Reyes R."/>
            <person name="Rise C."/>
            <person name="Rogov P."/>
            <person name="Ross K."/>
            <person name="Ryan E."/>
            <person name="Settipalli S."/>
            <person name="Shea T."/>
            <person name="Sherpa N."/>
            <person name="Shi L."/>
            <person name="Shih D."/>
            <person name="Sparrow T."/>
            <person name="Spaulding J."/>
            <person name="Stalker J."/>
            <person name="Stange-Thomann N."/>
            <person name="Stavropoulos S."/>
            <person name="Stone C."/>
            <person name="Strader C."/>
            <person name="Tesfaye S."/>
            <person name="Thomson T."/>
            <person name="Thoulutsang Y."/>
            <person name="Thoulutsang D."/>
            <person name="Topham K."/>
            <person name="Topping I."/>
            <person name="Tsamla T."/>
            <person name="Vassiliev H."/>
            <person name="Vo A."/>
            <person name="Wangchuk T."/>
            <person name="Wangdi T."/>
            <person name="Weiand M."/>
            <person name="Wilkinson J."/>
            <person name="Wilson A."/>
            <person name="Yadav S."/>
            <person name="Young G."/>
            <person name="Yu Q."/>
            <person name="Zembek L."/>
            <person name="Zhong D."/>
            <person name="Zimmer A."/>
            <person name="Zwirko Z."/>
            <person name="Jaffe D.B."/>
            <person name="Alvarez P."/>
            <person name="Brockman W."/>
            <person name="Butler J."/>
            <person name="Chin C."/>
            <person name="Gnerre S."/>
            <person name="Grabherr M."/>
            <person name="Kleber M."/>
            <person name="Mauceli E."/>
            <person name="MacCallum I."/>
        </authorList>
    </citation>
    <scope>NUCLEOTIDE SEQUENCE [LARGE SCALE GENOMIC DNA]</scope>
    <source>
        <strain evidence="3">Tucson 14030-0811.24</strain>
    </source>
</reference>
<evidence type="ECO:0000313" key="2">
    <source>
        <dbReference type="EMBL" id="KRF99054.1"/>
    </source>
</evidence>
<keyword evidence="3" id="KW-1185">Reference proteome</keyword>
<evidence type="ECO:0000256" key="1">
    <source>
        <dbReference type="SAM" id="MobiDB-lite"/>
    </source>
</evidence>
<gene>
    <name evidence="2" type="primary">Dwil\GK28055</name>
    <name evidence="2" type="ORF">Dwil_GK28055</name>
</gene>
<accession>A0A0Q9WZN5</accession>
<protein>
    <submittedName>
        <fullName evidence="2">Uncharacterized protein</fullName>
    </submittedName>
</protein>
<organism evidence="2 3">
    <name type="scientific">Drosophila willistoni</name>
    <name type="common">Fruit fly</name>
    <dbReference type="NCBI Taxonomy" id="7260"/>
    <lineage>
        <taxon>Eukaryota</taxon>
        <taxon>Metazoa</taxon>
        <taxon>Ecdysozoa</taxon>
        <taxon>Arthropoda</taxon>
        <taxon>Hexapoda</taxon>
        <taxon>Insecta</taxon>
        <taxon>Pterygota</taxon>
        <taxon>Neoptera</taxon>
        <taxon>Endopterygota</taxon>
        <taxon>Diptera</taxon>
        <taxon>Brachycera</taxon>
        <taxon>Muscomorpha</taxon>
        <taxon>Ephydroidea</taxon>
        <taxon>Drosophilidae</taxon>
        <taxon>Drosophila</taxon>
        <taxon>Sophophora</taxon>
    </lineage>
</organism>
<evidence type="ECO:0000313" key="3">
    <source>
        <dbReference type="Proteomes" id="UP000007798"/>
    </source>
</evidence>
<sequence length="73" mass="8272">MALINAYRRRIKRVNSQPLNGHKTQCFWPDQPANNKIVGPTNQSTNQTTSSPHNSPRIYPSGRLFLTPQKAVK</sequence>
<dbReference type="EMBL" id="CH964095">
    <property type="protein sequence ID" value="KRF99054.1"/>
    <property type="molecule type" value="Genomic_DNA"/>
</dbReference>
<dbReference type="OrthoDB" id="7849872at2759"/>
<name>A0A0Q9WZN5_DROWI</name>
<feature type="compositionally biased region" description="Low complexity" evidence="1">
    <location>
        <begin position="40"/>
        <end position="56"/>
    </location>
</feature>
<dbReference type="InParanoid" id="A0A0Q9WZN5"/>